<feature type="compositionally biased region" description="Low complexity" evidence="1">
    <location>
        <begin position="1"/>
        <end position="21"/>
    </location>
</feature>
<evidence type="ECO:0000313" key="2">
    <source>
        <dbReference type="EMBL" id="KAL3658153.1"/>
    </source>
</evidence>
<gene>
    <name evidence="2" type="ORF">V7S43_016784</name>
</gene>
<accession>A0ABD3EUF5</accession>
<proteinExistence type="predicted"/>
<organism evidence="2 3">
    <name type="scientific">Phytophthora oleae</name>
    <dbReference type="NCBI Taxonomy" id="2107226"/>
    <lineage>
        <taxon>Eukaryota</taxon>
        <taxon>Sar</taxon>
        <taxon>Stramenopiles</taxon>
        <taxon>Oomycota</taxon>
        <taxon>Peronosporomycetes</taxon>
        <taxon>Peronosporales</taxon>
        <taxon>Peronosporaceae</taxon>
        <taxon>Phytophthora</taxon>
    </lineage>
</organism>
<name>A0ABD3EUF5_9STRA</name>
<comment type="caution">
    <text evidence="2">The sequence shown here is derived from an EMBL/GenBank/DDBJ whole genome shotgun (WGS) entry which is preliminary data.</text>
</comment>
<dbReference type="AlphaFoldDB" id="A0ABD3EUF5"/>
<keyword evidence="3" id="KW-1185">Reference proteome</keyword>
<feature type="region of interest" description="Disordered" evidence="1">
    <location>
        <begin position="1"/>
        <end position="83"/>
    </location>
</feature>
<evidence type="ECO:0000313" key="3">
    <source>
        <dbReference type="Proteomes" id="UP001632037"/>
    </source>
</evidence>
<protein>
    <submittedName>
        <fullName evidence="2">Uncharacterized protein</fullName>
    </submittedName>
</protein>
<reference evidence="2 3" key="1">
    <citation type="submission" date="2024-09" db="EMBL/GenBank/DDBJ databases">
        <title>Genome sequencing and assembly of Phytophthora oleae, isolate VK10A, causative agent of rot of olive drupes.</title>
        <authorList>
            <person name="Conti Taguali S."/>
            <person name="Riolo M."/>
            <person name="La Spada F."/>
            <person name="Cacciola S.O."/>
            <person name="Dionisio G."/>
        </authorList>
    </citation>
    <scope>NUCLEOTIDE SEQUENCE [LARGE SCALE GENOMIC DNA]</scope>
    <source>
        <strain evidence="2 3">VK10A</strain>
    </source>
</reference>
<dbReference type="EMBL" id="JBIMZQ010000056">
    <property type="protein sequence ID" value="KAL3658153.1"/>
    <property type="molecule type" value="Genomic_DNA"/>
</dbReference>
<dbReference type="Proteomes" id="UP001632037">
    <property type="component" value="Unassembled WGS sequence"/>
</dbReference>
<evidence type="ECO:0000256" key="1">
    <source>
        <dbReference type="SAM" id="MobiDB-lite"/>
    </source>
</evidence>
<sequence>MTGDTSSEDAGSSGASAATGDNIGSPGDGSAPCDNDNDAGAKRRRLRRGDIAPGRHPALTETPEEHSPTNHRNHWLPGANSRK</sequence>